<feature type="non-terminal residue" evidence="2">
    <location>
        <position position="267"/>
    </location>
</feature>
<sequence>GRRPGLRRRSGRGLHRPAAARVLPGVVHPRHRRHVPPAGRPLRGADRRDPGDRGAGRPLRCPARDGPHRRPAAVVRGPRRRRGNVRPGPSPGARSLRPGADLPARPSHLGRVGRDERGRLQERRLRPQRGLRRGGRGRVHVQQPRGRPPGVRVHPLLGPPGRRRGGRHALVVGCRRRGGGDGPSASPGPEPADRRDRLDGPHHRCPADRAHDLHARRPRRPGTARARPRRARGPGADQPSCRRPRPRAVVRLGSRRRGDVGWPGRPL</sequence>
<feature type="compositionally biased region" description="Basic and acidic residues" evidence="1">
    <location>
        <begin position="112"/>
        <end position="125"/>
    </location>
</feature>
<accession>A0A6J4IBH0</accession>
<feature type="compositionally biased region" description="Basic and acidic residues" evidence="1">
    <location>
        <begin position="191"/>
        <end position="215"/>
    </location>
</feature>
<proteinExistence type="predicted"/>
<feature type="compositionally biased region" description="Low complexity" evidence="1">
    <location>
        <begin position="140"/>
        <end position="160"/>
    </location>
</feature>
<feature type="compositionally biased region" description="Basic residues" evidence="1">
    <location>
        <begin position="216"/>
        <end position="232"/>
    </location>
</feature>
<name>A0A6J4IBH0_9ACTN</name>
<dbReference type="AlphaFoldDB" id="A0A6J4IBH0"/>
<feature type="compositionally biased region" description="Basic and acidic residues" evidence="1">
    <location>
        <begin position="43"/>
        <end position="55"/>
    </location>
</feature>
<feature type="non-terminal residue" evidence="2">
    <location>
        <position position="1"/>
    </location>
</feature>
<evidence type="ECO:0000256" key="1">
    <source>
        <dbReference type="SAM" id="MobiDB-lite"/>
    </source>
</evidence>
<gene>
    <name evidence="2" type="ORF">AVDCRST_MAG50-1934</name>
</gene>
<protein>
    <submittedName>
        <fullName evidence="2">Uncharacterized protein</fullName>
    </submittedName>
</protein>
<feature type="compositionally biased region" description="Basic residues" evidence="1">
    <location>
        <begin position="126"/>
        <end position="139"/>
    </location>
</feature>
<feature type="compositionally biased region" description="Basic residues" evidence="1">
    <location>
        <begin position="1"/>
        <end position="15"/>
    </location>
</feature>
<dbReference type="EMBL" id="CADCTF010000099">
    <property type="protein sequence ID" value="CAA9245488.1"/>
    <property type="molecule type" value="Genomic_DNA"/>
</dbReference>
<reference evidence="2" key="1">
    <citation type="submission" date="2020-02" db="EMBL/GenBank/DDBJ databases">
        <authorList>
            <person name="Meier V. D."/>
        </authorList>
    </citation>
    <scope>NUCLEOTIDE SEQUENCE</scope>
    <source>
        <strain evidence="2">AVDCRST_MAG50</strain>
    </source>
</reference>
<organism evidence="2">
    <name type="scientific">uncultured Acidimicrobiales bacterium</name>
    <dbReference type="NCBI Taxonomy" id="310071"/>
    <lineage>
        <taxon>Bacteria</taxon>
        <taxon>Bacillati</taxon>
        <taxon>Actinomycetota</taxon>
        <taxon>Acidimicrobiia</taxon>
        <taxon>Acidimicrobiales</taxon>
        <taxon>environmental samples</taxon>
    </lineage>
</organism>
<feature type="compositionally biased region" description="Basic residues" evidence="1">
    <location>
        <begin position="69"/>
        <end position="84"/>
    </location>
</feature>
<evidence type="ECO:0000313" key="2">
    <source>
        <dbReference type="EMBL" id="CAA9245488.1"/>
    </source>
</evidence>
<feature type="region of interest" description="Disordered" evidence="1">
    <location>
        <begin position="1"/>
        <end position="267"/>
    </location>
</feature>